<evidence type="ECO:0000313" key="4">
    <source>
        <dbReference type="Proteomes" id="UP001474421"/>
    </source>
</evidence>
<keyword evidence="4" id="KW-1185">Reference proteome</keyword>
<feature type="compositionally biased region" description="Basic and acidic residues" evidence="1">
    <location>
        <begin position="9"/>
        <end position="48"/>
    </location>
</feature>
<comment type="caution">
    <text evidence="3">The sequence shown here is derived from an EMBL/GenBank/DDBJ whole genome shotgun (WGS) entry which is preliminary data.</text>
</comment>
<dbReference type="Gene3D" id="6.10.20.60">
    <property type="entry name" value="PHD finger protein 12"/>
    <property type="match status" value="1"/>
</dbReference>
<dbReference type="InterPro" id="IPR031966">
    <property type="entry name" value="PHF12_MRG-bd"/>
</dbReference>
<gene>
    <name evidence="3" type="ORF">NXF25_003811</name>
</gene>
<feature type="domain" description="PHD finger protein 12 MRG binding" evidence="2">
    <location>
        <begin position="217"/>
        <end position="252"/>
    </location>
</feature>
<sequence length="310" mass="33364">MKARRKGRKEGEKEGRERRKGREGGRKGRGEGRRKLEGNGAGGREEKRRKGMKARRKRRKEGRKEEEQKHSHLYPFTALKAGPSASLGHARPCSTQAGTGLFSPFRWALPLPSPPPHFLPKREQKKELGHMNGLVDKSGKRTSSPTSDADYLDRAGGGSLRTLPHVRLLERRASRPGTPTSNTSTDTPNSEQNDLDEDIIDVDEDSAPGGEAEGGQPHLKRPFELLIAAAMERNPTQFQLPNELTCTTALPGESAAALGVAAPLQAGGCARPDTGQGPKEHPGWFSAWLPALPGPRSTVGGGAKPGGLLA</sequence>
<reference evidence="3 4" key="1">
    <citation type="journal article" date="2024" name="Proc. Natl. Acad. Sci. U.S.A.">
        <title>The genetic regulatory architecture and epigenomic basis for age-related changes in rattlesnake venom.</title>
        <authorList>
            <person name="Hogan M.P."/>
            <person name="Holding M.L."/>
            <person name="Nystrom G.S."/>
            <person name="Colston T.J."/>
            <person name="Bartlett D.A."/>
            <person name="Mason A.J."/>
            <person name="Ellsworth S.A."/>
            <person name="Rautsaw R.M."/>
            <person name="Lawrence K.C."/>
            <person name="Strickland J.L."/>
            <person name="He B."/>
            <person name="Fraser P."/>
            <person name="Margres M.J."/>
            <person name="Gilbert D.M."/>
            <person name="Gibbs H.L."/>
            <person name="Parkinson C.L."/>
            <person name="Rokyta D.R."/>
        </authorList>
    </citation>
    <scope>NUCLEOTIDE SEQUENCE [LARGE SCALE GENOMIC DNA]</scope>
    <source>
        <strain evidence="3">DRR0105</strain>
    </source>
</reference>
<proteinExistence type="predicted"/>
<evidence type="ECO:0000259" key="2">
    <source>
        <dbReference type="Pfam" id="PF16737"/>
    </source>
</evidence>
<dbReference type="AlphaFoldDB" id="A0AAW1CDP5"/>
<feature type="region of interest" description="Disordered" evidence="1">
    <location>
        <begin position="114"/>
        <end position="195"/>
    </location>
</feature>
<evidence type="ECO:0000256" key="1">
    <source>
        <dbReference type="SAM" id="MobiDB-lite"/>
    </source>
</evidence>
<feature type="compositionally biased region" description="Low complexity" evidence="1">
    <location>
        <begin position="178"/>
        <end position="190"/>
    </location>
</feature>
<dbReference type="InterPro" id="IPR038098">
    <property type="entry name" value="PHF12_MRG-bd_sf"/>
</dbReference>
<protein>
    <submittedName>
        <fullName evidence="3">PHD finger protein 12-like</fullName>
    </submittedName>
</protein>
<feature type="region of interest" description="Disordered" evidence="1">
    <location>
        <begin position="1"/>
        <end position="92"/>
    </location>
</feature>
<feature type="compositionally biased region" description="Basic and acidic residues" evidence="1">
    <location>
        <begin position="120"/>
        <end position="129"/>
    </location>
</feature>
<name>A0AAW1CDP5_CROAD</name>
<dbReference type="Pfam" id="PF16737">
    <property type="entry name" value="PHF12_MRG_bd"/>
    <property type="match status" value="1"/>
</dbReference>
<organism evidence="3 4">
    <name type="scientific">Crotalus adamanteus</name>
    <name type="common">Eastern diamondback rattlesnake</name>
    <dbReference type="NCBI Taxonomy" id="8729"/>
    <lineage>
        <taxon>Eukaryota</taxon>
        <taxon>Metazoa</taxon>
        <taxon>Chordata</taxon>
        <taxon>Craniata</taxon>
        <taxon>Vertebrata</taxon>
        <taxon>Euteleostomi</taxon>
        <taxon>Lepidosauria</taxon>
        <taxon>Squamata</taxon>
        <taxon>Bifurcata</taxon>
        <taxon>Unidentata</taxon>
        <taxon>Episquamata</taxon>
        <taxon>Toxicofera</taxon>
        <taxon>Serpentes</taxon>
        <taxon>Colubroidea</taxon>
        <taxon>Viperidae</taxon>
        <taxon>Crotalinae</taxon>
        <taxon>Crotalus</taxon>
    </lineage>
</organism>
<dbReference type="Proteomes" id="UP001474421">
    <property type="component" value="Unassembled WGS sequence"/>
</dbReference>
<feature type="compositionally biased region" description="Basic residues" evidence="1">
    <location>
        <begin position="49"/>
        <end position="61"/>
    </location>
</feature>
<evidence type="ECO:0000313" key="3">
    <source>
        <dbReference type="EMBL" id="KAK9412636.1"/>
    </source>
</evidence>
<accession>A0AAW1CDP5</accession>
<dbReference type="EMBL" id="JAOTOJ010000001">
    <property type="protein sequence ID" value="KAK9412636.1"/>
    <property type="molecule type" value="Genomic_DNA"/>
</dbReference>